<dbReference type="PANTHER" id="PTHR23409">
    <property type="entry name" value="RIBONUCLEOSIDE-DIPHOSPHATE REDUCTASE SMALL CHAIN"/>
    <property type="match status" value="1"/>
</dbReference>
<sequence length="324" mass="37702">MSIFDKRINYKPFEYPEILTFTEAINKAFWVHSEVDFTADTQDFHSHLNLAERTAIKHSLLAIAQIEVAVKTFWGDIYDHFPKPEFNGLGATFAECEFRHSEAYSRLLEVLGYNDDFQTLLDIPVIKGRVDYLSNALKDAKSSDRKSYVISLILFSILIENVSLFSQFAIILSFTRFKGYMKNVSNIIAWTSVDEQIHANAGIYIVNKIKEEFPDFFSEETIQEIKNVVTHSIEVESQILDWIFEQGEIETIKKKDLLNFMKYRVDESMLKIGFGKIYNITAEQYQPMVWFEEEVFANSLDDFFAKRPVDYTKHDKSITGDDLF</sequence>
<evidence type="ECO:0000256" key="4">
    <source>
        <dbReference type="SAM" id="Phobius"/>
    </source>
</evidence>
<dbReference type="UniPathway" id="UPA00326"/>
<gene>
    <name evidence="5" type="ordered locus">Weevi_2020</name>
</gene>
<organism evidence="5 6">
    <name type="scientific">Weeksella virosa (strain ATCC 43766 / DSM 16922 / JCM 21250 / CCUG 30538 / CDC 9751 / IAM 14551 / NBRC 16016 / NCTC 11634 / CL345/78)</name>
    <dbReference type="NCBI Taxonomy" id="865938"/>
    <lineage>
        <taxon>Bacteria</taxon>
        <taxon>Pseudomonadati</taxon>
        <taxon>Bacteroidota</taxon>
        <taxon>Flavobacteriia</taxon>
        <taxon>Flavobacteriales</taxon>
        <taxon>Weeksellaceae</taxon>
        <taxon>Weeksella</taxon>
    </lineage>
</organism>
<dbReference type="Pfam" id="PF00268">
    <property type="entry name" value="Ribonuc_red_sm"/>
    <property type="match status" value="1"/>
</dbReference>
<dbReference type="InterPro" id="IPR000358">
    <property type="entry name" value="RNR_small_fam"/>
</dbReference>
<dbReference type="SUPFAM" id="SSF47240">
    <property type="entry name" value="Ferritin-like"/>
    <property type="match status" value="1"/>
</dbReference>
<dbReference type="OrthoDB" id="1012518at2"/>
<keyword evidence="4" id="KW-0472">Membrane</keyword>
<dbReference type="KEGG" id="wvi:Weevi_2020"/>
<reference evidence="6" key="2">
    <citation type="journal article" date="2011" name="Stand. Genomic Sci.">
        <title>Complete genome sequence of Weeksella virosa type strain (9751T).</title>
        <authorList>
            <person name="Lang E."/>
            <person name="Teshima H."/>
            <person name="Lucas S."/>
            <person name="Lapidus A."/>
            <person name="Hammon N."/>
            <person name="Deshpande S."/>
            <person name="Nolan M."/>
            <person name="Cheng J."/>
            <person name="Pitluck S."/>
            <person name="Liolios K."/>
            <person name="Pagani I."/>
            <person name="Mikhailova N."/>
            <person name="Ivanova N."/>
            <person name="Mavromatis K."/>
            <person name="Pati A."/>
            <person name="Tapia R."/>
            <person name="Han C."/>
            <person name="Goodwin L."/>
            <person name="Chen A."/>
            <person name="Palaniappan K."/>
            <person name="Land M."/>
            <person name="Hauser L."/>
            <person name="Chang Y."/>
            <person name="Jeffries C."/>
            <person name="Brambilla E."/>
            <person name="Kopitz M."/>
            <person name="Rohde M."/>
            <person name="Goker M."/>
            <person name="Tindall B."/>
            <person name="Detter J."/>
            <person name="Woyke T."/>
            <person name="Bristow J."/>
            <person name="Eisen J."/>
            <person name="Markowitz V."/>
            <person name="Hugenholtz P."/>
            <person name="Klenk H."/>
            <person name="Kyrpides N."/>
        </authorList>
    </citation>
    <scope>NUCLEOTIDE SEQUENCE [LARGE SCALE GENOMIC DNA]</scope>
    <source>
        <strain evidence="6">ATCC 43766 / DSM 16922 / JCM 21250 / NBRC 16016 / NCTC 11634 / CL345/78</strain>
    </source>
</reference>
<feature type="transmembrane region" description="Helical" evidence="4">
    <location>
        <begin position="148"/>
        <end position="172"/>
    </location>
</feature>
<dbReference type="STRING" id="865938.Weevi_2020"/>
<dbReference type="Gene3D" id="1.10.620.20">
    <property type="entry name" value="Ribonucleotide Reductase, subunit A"/>
    <property type="match status" value="1"/>
</dbReference>
<dbReference type="AlphaFoldDB" id="F0P1P9"/>
<dbReference type="PANTHER" id="PTHR23409:SF18">
    <property type="entry name" value="RIBONUCLEOSIDE-DIPHOSPHATE REDUCTASE SUBUNIT M2"/>
    <property type="match status" value="1"/>
</dbReference>
<keyword evidence="4" id="KW-1133">Transmembrane helix</keyword>
<dbReference type="InterPro" id="IPR033909">
    <property type="entry name" value="RNR_small"/>
</dbReference>
<evidence type="ECO:0000313" key="6">
    <source>
        <dbReference type="Proteomes" id="UP000008641"/>
    </source>
</evidence>
<dbReference type="InterPro" id="IPR009078">
    <property type="entry name" value="Ferritin-like_SF"/>
</dbReference>
<dbReference type="GO" id="GO:0004748">
    <property type="term" value="F:ribonucleoside-diphosphate reductase activity, thioredoxin disulfide as acceptor"/>
    <property type="evidence" value="ECO:0007669"/>
    <property type="project" value="UniProtKB-EC"/>
</dbReference>
<comment type="similarity">
    <text evidence="2">Belongs to the ribonucleoside diphosphate reductase small chain family.</text>
</comment>
<evidence type="ECO:0000256" key="1">
    <source>
        <dbReference type="ARBA" id="ARBA00001962"/>
    </source>
</evidence>
<dbReference type="GO" id="GO:0009263">
    <property type="term" value="P:deoxyribonucleotide biosynthetic process"/>
    <property type="evidence" value="ECO:0007669"/>
    <property type="project" value="InterPro"/>
</dbReference>
<keyword evidence="6" id="KW-1185">Reference proteome</keyword>
<evidence type="ECO:0000256" key="3">
    <source>
        <dbReference type="ARBA" id="ARBA00012274"/>
    </source>
</evidence>
<name>F0P1P9_WEEVC</name>
<dbReference type="EMBL" id="CP002455">
    <property type="protein sequence ID" value="ADX68696.1"/>
    <property type="molecule type" value="Genomic_DNA"/>
</dbReference>
<dbReference type="HOGENOM" id="CLU_053322_0_0_10"/>
<evidence type="ECO:0000313" key="5">
    <source>
        <dbReference type="EMBL" id="ADX68696.1"/>
    </source>
</evidence>
<dbReference type="CDD" id="cd01049">
    <property type="entry name" value="RNRR2"/>
    <property type="match status" value="1"/>
</dbReference>
<dbReference type="eggNOG" id="COG0208">
    <property type="taxonomic scope" value="Bacteria"/>
</dbReference>
<accession>F0P1P9</accession>
<evidence type="ECO:0000256" key="2">
    <source>
        <dbReference type="ARBA" id="ARBA00009303"/>
    </source>
</evidence>
<dbReference type="InterPro" id="IPR012348">
    <property type="entry name" value="RNR-like"/>
</dbReference>
<dbReference type="Proteomes" id="UP000008641">
    <property type="component" value="Chromosome"/>
</dbReference>
<reference evidence="5 6" key="1">
    <citation type="journal article" date="2011" name="Stand. Genomic Sci.">
        <title>Complete genome sequence of Weeksella virosa type strain (9751).</title>
        <authorList>
            <person name="Lang E."/>
            <person name="Teshima H."/>
            <person name="Lucas S."/>
            <person name="Lapidus A."/>
            <person name="Hammon N."/>
            <person name="Deshpande S."/>
            <person name="Nolan M."/>
            <person name="Cheng J.F."/>
            <person name="Pitluck S."/>
            <person name="Liolios K."/>
            <person name="Pagani I."/>
            <person name="Mikhailova N."/>
            <person name="Ivanova N."/>
            <person name="Mavromatis K."/>
            <person name="Pati A."/>
            <person name="Tapia R."/>
            <person name="Han C."/>
            <person name="Goodwin L."/>
            <person name="Chen A."/>
            <person name="Palaniappan K."/>
            <person name="Land M."/>
            <person name="Hauser L."/>
            <person name="Chang Y.J."/>
            <person name="Jeffries C.D."/>
            <person name="Brambilla E.M."/>
            <person name="Kopitz M."/>
            <person name="Rohde M."/>
            <person name="Goker M."/>
            <person name="Tindall B.J."/>
            <person name="Detter J.C."/>
            <person name="Woyke T."/>
            <person name="Bristow J."/>
            <person name="Eisen J.A."/>
            <person name="Markowitz V."/>
            <person name="Hugenholtz P."/>
            <person name="Klenk H.P."/>
            <person name="Kyrpides N.C."/>
        </authorList>
    </citation>
    <scope>NUCLEOTIDE SEQUENCE [LARGE SCALE GENOMIC DNA]</scope>
    <source>
        <strain evidence="6">ATCC 43766 / DSM 16922 / JCM 21250 / NBRC 16016 / NCTC 11634 / CL345/78</strain>
    </source>
</reference>
<comment type="cofactor">
    <cofactor evidence="1">
        <name>Fe cation</name>
        <dbReference type="ChEBI" id="CHEBI:24875"/>
    </cofactor>
</comment>
<protein>
    <recommendedName>
        <fullName evidence="3">ribonucleoside-diphosphate reductase</fullName>
        <ecNumber evidence="3">1.17.4.1</ecNumber>
    </recommendedName>
</protein>
<proteinExistence type="inferred from homology"/>
<dbReference type="RefSeq" id="WP_013599084.1">
    <property type="nucleotide sequence ID" value="NC_015144.1"/>
</dbReference>
<dbReference type="EC" id="1.17.4.1" evidence="3"/>
<keyword evidence="4" id="KW-0812">Transmembrane</keyword>